<dbReference type="EC" id="2.7.1.24" evidence="3"/>
<dbReference type="GO" id="GO:0004140">
    <property type="term" value="F:dephospho-CoA kinase activity"/>
    <property type="evidence" value="ECO:0007669"/>
    <property type="project" value="UniProtKB-EC"/>
</dbReference>
<keyword evidence="3" id="KW-0418">Kinase</keyword>
<dbReference type="EMBL" id="FPHY01000057">
    <property type="protein sequence ID" value="SFV86080.1"/>
    <property type="molecule type" value="Genomic_DNA"/>
</dbReference>
<dbReference type="InterPro" id="IPR001977">
    <property type="entry name" value="Depp_CoAkinase"/>
</dbReference>
<gene>
    <name evidence="3" type="ORF">MNB_SUP05-SYMBIONT-4-963</name>
</gene>
<dbReference type="PANTHER" id="PTHR10695">
    <property type="entry name" value="DEPHOSPHO-COA KINASE-RELATED"/>
    <property type="match status" value="1"/>
</dbReference>
<sequence>MKSLKIALTGGIACGKSQFADFLGALEVTVIRLDELSKEVTASNSDGLNELVNVFSKKILNQDGELNQKALRTILLDSKADKIRIEAILHPKILEKMQELMEKSQKKVIVVEIPLLFEKKLEYLFDRVVVVTCNNENQLKRLRNRVNIDESSAKQMISIQISQKNRLKSAKQMKNDIIKNDDSIANLKQQAEKFYTKLINL</sequence>
<dbReference type="CDD" id="cd02022">
    <property type="entry name" value="DPCK"/>
    <property type="match status" value="1"/>
</dbReference>
<keyword evidence="1" id="KW-0547">Nucleotide-binding</keyword>
<name>A0A1W1DWI7_9ZZZZ</name>
<keyword evidence="3" id="KW-0808">Transferase</keyword>
<dbReference type="AlphaFoldDB" id="A0A1W1DWI7"/>
<organism evidence="3">
    <name type="scientific">hydrothermal vent metagenome</name>
    <dbReference type="NCBI Taxonomy" id="652676"/>
    <lineage>
        <taxon>unclassified sequences</taxon>
        <taxon>metagenomes</taxon>
        <taxon>ecological metagenomes</taxon>
    </lineage>
</organism>
<dbReference type="InterPro" id="IPR027417">
    <property type="entry name" value="P-loop_NTPase"/>
</dbReference>
<dbReference type="GO" id="GO:0015937">
    <property type="term" value="P:coenzyme A biosynthetic process"/>
    <property type="evidence" value="ECO:0007669"/>
    <property type="project" value="InterPro"/>
</dbReference>
<protein>
    <submittedName>
        <fullName evidence="3">Dephospho-CoA kinase</fullName>
        <ecNumber evidence="3">2.7.1.24</ecNumber>
    </submittedName>
</protein>
<evidence type="ECO:0000313" key="3">
    <source>
        <dbReference type="EMBL" id="SFV86080.1"/>
    </source>
</evidence>
<proteinExistence type="inferred from homology"/>
<reference evidence="3" key="1">
    <citation type="submission" date="2016-10" db="EMBL/GenBank/DDBJ databases">
        <authorList>
            <person name="de Groot N.N."/>
        </authorList>
    </citation>
    <scope>NUCLEOTIDE SEQUENCE</scope>
</reference>
<dbReference type="PROSITE" id="PS51219">
    <property type="entry name" value="DPCK"/>
    <property type="match status" value="1"/>
</dbReference>
<dbReference type="PANTHER" id="PTHR10695:SF46">
    <property type="entry name" value="BIFUNCTIONAL COENZYME A SYNTHASE-RELATED"/>
    <property type="match status" value="1"/>
</dbReference>
<dbReference type="GO" id="GO:0005524">
    <property type="term" value="F:ATP binding"/>
    <property type="evidence" value="ECO:0007669"/>
    <property type="project" value="UniProtKB-KW"/>
</dbReference>
<dbReference type="NCBIfam" id="TIGR00152">
    <property type="entry name" value="dephospho-CoA kinase"/>
    <property type="match status" value="1"/>
</dbReference>
<accession>A0A1W1DWI7</accession>
<evidence type="ECO:0000256" key="2">
    <source>
        <dbReference type="ARBA" id="ARBA00022840"/>
    </source>
</evidence>
<evidence type="ECO:0000256" key="1">
    <source>
        <dbReference type="ARBA" id="ARBA00022741"/>
    </source>
</evidence>
<dbReference type="HAMAP" id="MF_00376">
    <property type="entry name" value="Dephospho_CoA_kinase"/>
    <property type="match status" value="1"/>
</dbReference>
<dbReference type="Gene3D" id="3.40.50.300">
    <property type="entry name" value="P-loop containing nucleotide triphosphate hydrolases"/>
    <property type="match status" value="1"/>
</dbReference>
<keyword evidence="2" id="KW-0067">ATP-binding</keyword>
<dbReference type="SUPFAM" id="SSF52540">
    <property type="entry name" value="P-loop containing nucleoside triphosphate hydrolases"/>
    <property type="match status" value="1"/>
</dbReference>
<dbReference type="Pfam" id="PF01121">
    <property type="entry name" value="CoaE"/>
    <property type="match status" value="1"/>
</dbReference>